<organism evidence="1 2">
    <name type="scientific">Byssothecium circinans</name>
    <dbReference type="NCBI Taxonomy" id="147558"/>
    <lineage>
        <taxon>Eukaryota</taxon>
        <taxon>Fungi</taxon>
        <taxon>Dikarya</taxon>
        <taxon>Ascomycota</taxon>
        <taxon>Pezizomycotina</taxon>
        <taxon>Dothideomycetes</taxon>
        <taxon>Pleosporomycetidae</taxon>
        <taxon>Pleosporales</taxon>
        <taxon>Massarineae</taxon>
        <taxon>Massarinaceae</taxon>
        <taxon>Byssothecium</taxon>
    </lineage>
</organism>
<gene>
    <name evidence="1" type="ORF">CC80DRAFT_286694</name>
</gene>
<accession>A0A6A5U8H8</accession>
<sequence>MMAWHFAVRRWKSMHEILRFLLRTSPCSHTKIPSLTGLSSSYVYRRFGGLSNPGSIKPLFTLSRLRQRLLHLIERASTFSRKASFSPPTTIPHPKLFINRDSHSISKRSHSTPPSSQIAPKALAPSGGITISHVSQIPICGNMK</sequence>
<dbReference type="AlphaFoldDB" id="A0A6A5U8H8"/>
<protein>
    <submittedName>
        <fullName evidence="1">Uncharacterized protein</fullName>
    </submittedName>
</protein>
<evidence type="ECO:0000313" key="2">
    <source>
        <dbReference type="Proteomes" id="UP000800035"/>
    </source>
</evidence>
<dbReference type="EMBL" id="ML976983">
    <property type="protein sequence ID" value="KAF1960142.1"/>
    <property type="molecule type" value="Genomic_DNA"/>
</dbReference>
<keyword evidence="2" id="KW-1185">Reference proteome</keyword>
<dbReference type="Proteomes" id="UP000800035">
    <property type="component" value="Unassembled WGS sequence"/>
</dbReference>
<evidence type="ECO:0000313" key="1">
    <source>
        <dbReference type="EMBL" id="KAF1960142.1"/>
    </source>
</evidence>
<name>A0A6A5U8H8_9PLEO</name>
<proteinExistence type="predicted"/>
<reference evidence="1" key="1">
    <citation type="journal article" date="2020" name="Stud. Mycol.">
        <title>101 Dothideomycetes genomes: a test case for predicting lifestyles and emergence of pathogens.</title>
        <authorList>
            <person name="Haridas S."/>
            <person name="Albert R."/>
            <person name="Binder M."/>
            <person name="Bloem J."/>
            <person name="Labutti K."/>
            <person name="Salamov A."/>
            <person name="Andreopoulos B."/>
            <person name="Baker S."/>
            <person name="Barry K."/>
            <person name="Bills G."/>
            <person name="Bluhm B."/>
            <person name="Cannon C."/>
            <person name="Castanera R."/>
            <person name="Culley D."/>
            <person name="Daum C."/>
            <person name="Ezra D."/>
            <person name="Gonzalez J."/>
            <person name="Henrissat B."/>
            <person name="Kuo A."/>
            <person name="Liang C."/>
            <person name="Lipzen A."/>
            <person name="Lutzoni F."/>
            <person name="Magnuson J."/>
            <person name="Mondo S."/>
            <person name="Nolan M."/>
            <person name="Ohm R."/>
            <person name="Pangilinan J."/>
            <person name="Park H.-J."/>
            <person name="Ramirez L."/>
            <person name="Alfaro M."/>
            <person name="Sun H."/>
            <person name="Tritt A."/>
            <person name="Yoshinaga Y."/>
            <person name="Zwiers L.-H."/>
            <person name="Turgeon B."/>
            <person name="Goodwin S."/>
            <person name="Spatafora J."/>
            <person name="Crous P."/>
            <person name="Grigoriev I."/>
        </authorList>
    </citation>
    <scope>NUCLEOTIDE SEQUENCE</scope>
    <source>
        <strain evidence="1">CBS 675.92</strain>
    </source>
</reference>